<organism evidence="3 4">
    <name type="scientific">Cronartium quercuum f. sp. fusiforme G11</name>
    <dbReference type="NCBI Taxonomy" id="708437"/>
    <lineage>
        <taxon>Eukaryota</taxon>
        <taxon>Fungi</taxon>
        <taxon>Dikarya</taxon>
        <taxon>Basidiomycota</taxon>
        <taxon>Pucciniomycotina</taxon>
        <taxon>Pucciniomycetes</taxon>
        <taxon>Pucciniales</taxon>
        <taxon>Coleosporiaceae</taxon>
        <taxon>Cronartium</taxon>
    </lineage>
</organism>
<dbReference type="OrthoDB" id="10371477at2759"/>
<keyword evidence="4" id="KW-1185">Reference proteome</keyword>
<keyword evidence="1" id="KW-1133">Transmembrane helix</keyword>
<feature type="domain" description="DUF7872" evidence="2">
    <location>
        <begin position="323"/>
        <end position="362"/>
    </location>
</feature>
<comment type="caution">
    <text evidence="3">The sequence shown here is derived from an EMBL/GenBank/DDBJ whole genome shotgun (WGS) entry which is preliminary data.</text>
</comment>
<evidence type="ECO:0000256" key="1">
    <source>
        <dbReference type="SAM" id="Phobius"/>
    </source>
</evidence>
<sequence>MSTEAWLVAFSIQQWNNYMNNCFDAIGYSISTTSSVVSSMVVDMFEDLGVSKMLLSFKAIAQDVILAGCAGFLTGLLYASNLFVKSSLGFIPSLLLVFVTIASVDAITPKLVETDFGTWSQLSLTLTRLQQNLQKVINKTLKKYLESGISTKFGIFSAIKSGFLIQENSTPTPAEMEQNINYHLQAKILNKIMRSNNLYITRASDPCHFSGVAGARAGNDIMSYCDSEGVLWEIVRAQGKGVKHEIYNANLISNRYGFSLETIIQSSWACQTKYLDFEHETFDSLYTLGNTNSTDLIDGSNFSENKNLTDLNPIEVRNLISLDECLFNLPVCDCALPDIHLARASKKHHTTKICREIGKLPI</sequence>
<feature type="domain" description="DUF7872" evidence="2">
    <location>
        <begin position="114"/>
        <end position="286"/>
    </location>
</feature>
<keyword evidence="1" id="KW-0472">Membrane</keyword>
<dbReference type="PANTHER" id="PTHR33339">
    <property type="entry name" value="LYSM DOMAIN-CONTAINING PROTEIN"/>
    <property type="match status" value="1"/>
</dbReference>
<feature type="transmembrane region" description="Helical" evidence="1">
    <location>
        <begin position="90"/>
        <end position="108"/>
    </location>
</feature>
<dbReference type="EMBL" id="MU167262">
    <property type="protein sequence ID" value="KAG0146325.1"/>
    <property type="molecule type" value="Genomic_DNA"/>
</dbReference>
<dbReference type="PANTHER" id="PTHR33339:SF1">
    <property type="entry name" value="LYSM DOMAIN-CONTAINING PROTEIN"/>
    <property type="match status" value="1"/>
</dbReference>
<keyword evidence="1" id="KW-0812">Transmembrane</keyword>
<dbReference type="InterPro" id="IPR057194">
    <property type="entry name" value="DUF7872"/>
</dbReference>
<accession>A0A9P6NG78</accession>
<dbReference type="AlphaFoldDB" id="A0A9P6NG78"/>
<evidence type="ECO:0000313" key="3">
    <source>
        <dbReference type="EMBL" id="KAG0146325.1"/>
    </source>
</evidence>
<dbReference type="Pfam" id="PF25278">
    <property type="entry name" value="DUF7872"/>
    <property type="match status" value="2"/>
</dbReference>
<reference evidence="3" key="1">
    <citation type="submission" date="2013-11" db="EMBL/GenBank/DDBJ databases">
        <title>Genome sequence of the fusiform rust pathogen reveals effectors for host alternation and coevolution with pine.</title>
        <authorList>
            <consortium name="DOE Joint Genome Institute"/>
            <person name="Smith K."/>
            <person name="Pendleton A."/>
            <person name="Kubisiak T."/>
            <person name="Anderson C."/>
            <person name="Salamov A."/>
            <person name="Aerts A."/>
            <person name="Riley R."/>
            <person name="Clum A."/>
            <person name="Lindquist E."/>
            <person name="Ence D."/>
            <person name="Campbell M."/>
            <person name="Kronenberg Z."/>
            <person name="Feau N."/>
            <person name="Dhillon B."/>
            <person name="Hamelin R."/>
            <person name="Burleigh J."/>
            <person name="Smith J."/>
            <person name="Yandell M."/>
            <person name="Nelson C."/>
            <person name="Grigoriev I."/>
            <person name="Davis J."/>
        </authorList>
    </citation>
    <scope>NUCLEOTIDE SEQUENCE</scope>
    <source>
        <strain evidence="3">G11</strain>
    </source>
</reference>
<dbReference type="Proteomes" id="UP000886653">
    <property type="component" value="Unassembled WGS sequence"/>
</dbReference>
<gene>
    <name evidence="3" type="ORF">CROQUDRAFT_702715</name>
</gene>
<proteinExistence type="predicted"/>
<evidence type="ECO:0000313" key="4">
    <source>
        <dbReference type="Proteomes" id="UP000886653"/>
    </source>
</evidence>
<feature type="non-terminal residue" evidence="3">
    <location>
        <position position="1"/>
    </location>
</feature>
<protein>
    <recommendedName>
        <fullName evidence="2">DUF7872 domain-containing protein</fullName>
    </recommendedName>
</protein>
<name>A0A9P6NG78_9BASI</name>
<evidence type="ECO:0000259" key="2">
    <source>
        <dbReference type="Pfam" id="PF25278"/>
    </source>
</evidence>
<feature type="transmembrane region" description="Helical" evidence="1">
    <location>
        <begin position="65"/>
        <end position="84"/>
    </location>
</feature>